<dbReference type="EMBL" id="CP034759">
    <property type="protein sequence ID" value="QBG36015.1"/>
    <property type="molecule type" value="Genomic_DNA"/>
</dbReference>
<evidence type="ECO:0000313" key="2">
    <source>
        <dbReference type="EMBL" id="QBG36015.1"/>
    </source>
</evidence>
<organism evidence="2 3">
    <name type="scientific">Litorilituus sediminis</name>
    <dbReference type="NCBI Taxonomy" id="718192"/>
    <lineage>
        <taxon>Bacteria</taxon>
        <taxon>Pseudomonadati</taxon>
        <taxon>Pseudomonadota</taxon>
        <taxon>Gammaproteobacteria</taxon>
        <taxon>Alteromonadales</taxon>
        <taxon>Colwelliaceae</taxon>
        <taxon>Litorilituus</taxon>
    </lineage>
</organism>
<gene>
    <name evidence="2" type="ORF">EMK97_09995</name>
</gene>
<sequence length="196" mass="22356">MNHLTILVLLRIFFLILLAFSLISCTSTKSNGVIYHNQFDFSQVKTYGFYPLGSDFTEVQSLSYSLRNSIEIAIEKAMDKQAFSYAKLDAADIVVTYHLLTGKSKDYSRYNKAVLFCQHCLKANTWHQSDSSIKLSKGSLILDLIDPKKNRSVWRSAQPLSIKDKDNSREVNQKIQQAVEIMLSQYPKTNLTSTKQ</sequence>
<keyword evidence="3" id="KW-1185">Reference proteome</keyword>
<dbReference type="Proteomes" id="UP000290244">
    <property type="component" value="Chromosome"/>
</dbReference>
<feature type="domain" description="DUF4136" evidence="1">
    <location>
        <begin position="35"/>
        <end position="187"/>
    </location>
</feature>
<protein>
    <submittedName>
        <fullName evidence="2">DUF4136 domain-containing protein</fullName>
    </submittedName>
</protein>
<evidence type="ECO:0000259" key="1">
    <source>
        <dbReference type="Pfam" id="PF13590"/>
    </source>
</evidence>
<reference evidence="2 3" key="1">
    <citation type="submission" date="2018-12" db="EMBL/GenBank/DDBJ databases">
        <title>Complete genome of Litorilituus sediminis.</title>
        <authorList>
            <person name="Liu A."/>
            <person name="Rong J."/>
        </authorList>
    </citation>
    <scope>NUCLEOTIDE SEQUENCE [LARGE SCALE GENOMIC DNA]</scope>
    <source>
        <strain evidence="2 3">JCM 17549</strain>
    </source>
</reference>
<dbReference type="InterPro" id="IPR025411">
    <property type="entry name" value="DUF4136"/>
</dbReference>
<dbReference type="Gene3D" id="3.30.160.670">
    <property type="match status" value="1"/>
</dbReference>
<proteinExistence type="predicted"/>
<name>A0A4P6P925_9GAMM</name>
<dbReference type="AlphaFoldDB" id="A0A4P6P925"/>
<dbReference type="OrthoDB" id="118896at2"/>
<accession>A0A4P6P925</accession>
<dbReference type="Pfam" id="PF13590">
    <property type="entry name" value="DUF4136"/>
    <property type="match status" value="1"/>
</dbReference>
<evidence type="ECO:0000313" key="3">
    <source>
        <dbReference type="Proteomes" id="UP000290244"/>
    </source>
</evidence>
<dbReference type="KEGG" id="lsd:EMK97_09995"/>